<comment type="caution">
    <text evidence="7">The sequence shown here is derived from an EMBL/GenBank/DDBJ whole genome shotgun (WGS) entry which is preliminary data.</text>
</comment>
<feature type="binding site" evidence="6">
    <location>
        <begin position="117"/>
        <end position="119"/>
    </location>
    <ligand>
        <name>substrate</name>
    </ligand>
</feature>
<evidence type="ECO:0000256" key="1">
    <source>
        <dbReference type="ARBA" id="ARBA00000223"/>
    </source>
</evidence>
<dbReference type="Proteomes" id="UP000093501">
    <property type="component" value="Unassembled WGS sequence"/>
</dbReference>
<dbReference type="GO" id="GO:0048029">
    <property type="term" value="F:monosaccharide binding"/>
    <property type="evidence" value="ECO:0007669"/>
    <property type="project" value="InterPro"/>
</dbReference>
<dbReference type="NCBIfam" id="NF008761">
    <property type="entry name" value="PRK11797.1"/>
    <property type="match status" value="1"/>
</dbReference>
<protein>
    <recommendedName>
        <fullName evidence="2 6">D-ribose pyranase</fullName>
        <ecNumber evidence="2 6">5.4.99.62</ecNumber>
    </recommendedName>
</protein>
<comment type="similarity">
    <text evidence="6">Belongs to the RbsD / FucU family. RbsD subfamily.</text>
</comment>
<dbReference type="SUPFAM" id="SSF102546">
    <property type="entry name" value="RbsD-like"/>
    <property type="match status" value="1"/>
</dbReference>
<comment type="subcellular location">
    <subcellularLocation>
        <location evidence="6">Cytoplasm</location>
    </subcellularLocation>
</comment>
<comment type="pathway">
    <text evidence="6">Carbohydrate metabolism; D-ribose degradation; D-ribose 5-phosphate from beta-D-ribopyranose: step 1/2.</text>
</comment>
<reference evidence="8" key="1">
    <citation type="submission" date="2016-07" db="EMBL/GenBank/DDBJ databases">
        <authorList>
            <person name="Florea S."/>
            <person name="Webb J.S."/>
            <person name="Jaromczyk J."/>
            <person name="Schardl C.L."/>
        </authorList>
    </citation>
    <scope>NUCLEOTIDE SEQUENCE [LARGE SCALE GENOMIC DNA]</scope>
    <source>
        <strain evidence="8">IPBSL-7</strain>
    </source>
</reference>
<keyword evidence="8" id="KW-1185">Reference proteome</keyword>
<dbReference type="GO" id="GO:0005829">
    <property type="term" value="C:cytosol"/>
    <property type="evidence" value="ECO:0007669"/>
    <property type="project" value="TreeGrafter"/>
</dbReference>
<evidence type="ECO:0000256" key="6">
    <source>
        <dbReference type="HAMAP-Rule" id="MF_01661"/>
    </source>
</evidence>
<dbReference type="AlphaFoldDB" id="A0A1C0AIM7"/>
<organism evidence="7 8">
    <name type="scientific">Tessaracoccus lapidicaptus</name>
    <dbReference type="NCBI Taxonomy" id="1427523"/>
    <lineage>
        <taxon>Bacteria</taxon>
        <taxon>Bacillati</taxon>
        <taxon>Actinomycetota</taxon>
        <taxon>Actinomycetes</taxon>
        <taxon>Propionibacteriales</taxon>
        <taxon>Propionibacteriaceae</taxon>
        <taxon>Tessaracoccus</taxon>
    </lineage>
</organism>
<evidence type="ECO:0000313" key="7">
    <source>
        <dbReference type="EMBL" id="OCL31947.1"/>
    </source>
</evidence>
<evidence type="ECO:0000256" key="4">
    <source>
        <dbReference type="ARBA" id="ARBA00023235"/>
    </source>
</evidence>
<comment type="subunit">
    <text evidence="6">Homodecamer.</text>
</comment>
<name>A0A1C0AIM7_9ACTN</name>
<dbReference type="RefSeq" id="WP_068752296.1">
    <property type="nucleotide sequence ID" value="NZ_LR214441.1"/>
</dbReference>
<dbReference type="Gene3D" id="3.40.1650.10">
    <property type="entry name" value="RbsD-like domain"/>
    <property type="match status" value="1"/>
</dbReference>
<keyword evidence="5 6" id="KW-0119">Carbohydrate metabolism</keyword>
<accession>A0A1C0AIM7</accession>
<sequence length="128" mass="13517">MKRSGLLNPDVASAIARLGHTDTFVIADCGLPIPQGVRIIDLSLVFGIPRFVDTLSALLAEVVVEGAVAADEARGGPVEQILRDQLGADPEWVPHADLKARVRGASFVIRTGESTPYANVILSCGVPF</sequence>
<evidence type="ECO:0000256" key="3">
    <source>
        <dbReference type="ARBA" id="ARBA00022490"/>
    </source>
</evidence>
<dbReference type="GO" id="GO:0016872">
    <property type="term" value="F:intramolecular lyase activity"/>
    <property type="evidence" value="ECO:0007669"/>
    <property type="project" value="UniProtKB-UniRule"/>
</dbReference>
<dbReference type="PANTHER" id="PTHR37831:SF1">
    <property type="entry name" value="D-RIBOSE PYRANASE"/>
    <property type="match status" value="1"/>
</dbReference>
<dbReference type="InterPro" id="IPR023064">
    <property type="entry name" value="D-ribose_pyranase"/>
</dbReference>
<keyword evidence="4 6" id="KW-0413">Isomerase</keyword>
<dbReference type="UniPathway" id="UPA00916">
    <property type="reaction ID" value="UER00888"/>
</dbReference>
<gene>
    <name evidence="6" type="primary">rbsD</name>
    <name evidence="7" type="ORF">BCR15_07790</name>
</gene>
<dbReference type="EC" id="5.4.99.62" evidence="2 6"/>
<dbReference type="GO" id="GO:0019303">
    <property type="term" value="P:D-ribose catabolic process"/>
    <property type="evidence" value="ECO:0007669"/>
    <property type="project" value="UniProtKB-UniRule"/>
</dbReference>
<dbReference type="GO" id="GO:0062193">
    <property type="term" value="F:D-ribose pyranase activity"/>
    <property type="evidence" value="ECO:0007669"/>
    <property type="project" value="UniProtKB-EC"/>
</dbReference>
<dbReference type="Pfam" id="PF05025">
    <property type="entry name" value="RbsD_FucU"/>
    <property type="match status" value="1"/>
</dbReference>
<dbReference type="HAMAP" id="MF_01661">
    <property type="entry name" value="D_rib_pyranase"/>
    <property type="match status" value="1"/>
</dbReference>
<dbReference type="PANTHER" id="PTHR37831">
    <property type="entry name" value="D-RIBOSE PYRANASE"/>
    <property type="match status" value="1"/>
</dbReference>
<feature type="active site" description="Proton donor" evidence="6">
    <location>
        <position position="20"/>
    </location>
</feature>
<comment type="function">
    <text evidence="6">Catalyzes the interconversion of beta-pyran and beta-furan forms of D-ribose.</text>
</comment>
<keyword evidence="3 6" id="KW-0963">Cytoplasm</keyword>
<feature type="binding site" evidence="6">
    <location>
        <position position="95"/>
    </location>
    <ligand>
        <name>substrate</name>
    </ligand>
</feature>
<dbReference type="InterPro" id="IPR007721">
    <property type="entry name" value="RbsD_FucU"/>
</dbReference>
<evidence type="ECO:0000256" key="5">
    <source>
        <dbReference type="ARBA" id="ARBA00023277"/>
    </source>
</evidence>
<proteinExistence type="inferred from homology"/>
<comment type="catalytic activity">
    <reaction evidence="1 6">
        <text>beta-D-ribopyranose = beta-D-ribofuranose</text>
        <dbReference type="Rhea" id="RHEA:25432"/>
        <dbReference type="ChEBI" id="CHEBI:27476"/>
        <dbReference type="ChEBI" id="CHEBI:47002"/>
        <dbReference type="EC" id="5.4.99.62"/>
    </reaction>
</comment>
<evidence type="ECO:0000256" key="2">
    <source>
        <dbReference type="ARBA" id="ARBA00012862"/>
    </source>
</evidence>
<dbReference type="EMBL" id="MBQD01000024">
    <property type="protein sequence ID" value="OCL31947.1"/>
    <property type="molecule type" value="Genomic_DNA"/>
</dbReference>
<dbReference type="InterPro" id="IPR023750">
    <property type="entry name" value="RbsD-like_sf"/>
</dbReference>
<evidence type="ECO:0000313" key="8">
    <source>
        <dbReference type="Proteomes" id="UP000093501"/>
    </source>
</evidence>
<feature type="binding site" evidence="6">
    <location>
        <position position="28"/>
    </location>
    <ligand>
        <name>substrate</name>
    </ligand>
</feature>